<comment type="caution">
    <text evidence="2">The sequence shown here is derived from an EMBL/GenBank/DDBJ whole genome shotgun (WGS) entry which is preliminary data.</text>
</comment>
<dbReference type="GeneID" id="80883308"/>
<dbReference type="Proteomes" id="UP001217417">
    <property type="component" value="Unassembled WGS sequence"/>
</dbReference>
<dbReference type="AlphaFoldDB" id="A0AAD7QNX6"/>
<keyword evidence="3" id="KW-1185">Reference proteome</keyword>
<gene>
    <name evidence="2" type="ORF">POJ06DRAFT_257381</name>
</gene>
<accession>A0AAD7QNX6</accession>
<evidence type="ECO:0000313" key="3">
    <source>
        <dbReference type="Proteomes" id="UP001217417"/>
    </source>
</evidence>
<reference evidence="2" key="1">
    <citation type="submission" date="2023-03" db="EMBL/GenBank/DDBJ databases">
        <title>Near-Complete genome sequence of Lipomyces tetrasporous NRRL Y-64009, an oleaginous yeast capable of growing on lignocellulosic hydrolysates.</title>
        <authorList>
            <consortium name="Lawrence Berkeley National Laboratory"/>
            <person name="Jagtap S.S."/>
            <person name="Liu J.-J."/>
            <person name="Walukiewicz H.E."/>
            <person name="Pangilinan J."/>
            <person name="Lipzen A."/>
            <person name="Ahrendt S."/>
            <person name="Koriabine M."/>
            <person name="Cobaugh K."/>
            <person name="Salamov A."/>
            <person name="Yoshinaga Y."/>
            <person name="Ng V."/>
            <person name="Daum C."/>
            <person name="Grigoriev I.V."/>
            <person name="Slininger P.J."/>
            <person name="Dien B.S."/>
            <person name="Jin Y.-S."/>
            <person name="Rao C.V."/>
        </authorList>
    </citation>
    <scope>NUCLEOTIDE SEQUENCE</scope>
    <source>
        <strain evidence="2">NRRL Y-64009</strain>
    </source>
</reference>
<organism evidence="2 3">
    <name type="scientific">Lipomyces tetrasporus</name>
    <dbReference type="NCBI Taxonomy" id="54092"/>
    <lineage>
        <taxon>Eukaryota</taxon>
        <taxon>Fungi</taxon>
        <taxon>Dikarya</taxon>
        <taxon>Ascomycota</taxon>
        <taxon>Saccharomycotina</taxon>
        <taxon>Lipomycetes</taxon>
        <taxon>Lipomycetales</taxon>
        <taxon>Lipomycetaceae</taxon>
        <taxon>Lipomyces</taxon>
    </lineage>
</organism>
<feature type="compositionally biased region" description="Polar residues" evidence="1">
    <location>
        <begin position="45"/>
        <end position="59"/>
    </location>
</feature>
<dbReference type="EMBL" id="JARPMG010000008">
    <property type="protein sequence ID" value="KAJ8098568.1"/>
    <property type="molecule type" value="Genomic_DNA"/>
</dbReference>
<sequence>MDVNEQITTARHASASPEDLIPDSLLAAPFDDLVDTPDYGIFPSESASQNDTNSETPDYSSIISSNAVSSRSRKRPAPATEWIWQYFETMEFNHEWIMRRTNKRRPVDREIRCIHIHEHTGIRCPWKTTDSARQNFYCQYCLTSSKEFNLRSWRYR</sequence>
<name>A0AAD7QNX6_9ASCO</name>
<protein>
    <submittedName>
        <fullName evidence="2">Uncharacterized protein</fullName>
    </submittedName>
</protein>
<evidence type="ECO:0000256" key="1">
    <source>
        <dbReference type="SAM" id="MobiDB-lite"/>
    </source>
</evidence>
<feature type="region of interest" description="Disordered" evidence="1">
    <location>
        <begin position="41"/>
        <end position="70"/>
    </location>
</feature>
<proteinExistence type="predicted"/>
<evidence type="ECO:0000313" key="2">
    <source>
        <dbReference type="EMBL" id="KAJ8098568.1"/>
    </source>
</evidence>
<dbReference type="RefSeq" id="XP_056042018.1">
    <property type="nucleotide sequence ID" value="XM_056188142.1"/>
</dbReference>
<feature type="compositionally biased region" description="Low complexity" evidence="1">
    <location>
        <begin position="60"/>
        <end position="70"/>
    </location>
</feature>